<dbReference type="Proteomes" id="UP000006310">
    <property type="component" value="Chromosome 8"/>
</dbReference>
<proteinExistence type="predicted"/>
<sequence length="192" mass="22353">MAMNSFRGSALKMFHQFIKNMTTEEKHALTTDDIIKSVAVAYDYQVDLIREIANVVRKPIKSSKDLKKFMDVYDSFLKTLKPEELARYLILGLHPTSYQKDYRNKAELGFRQLIVEMMSSWKNDEKEWTGKRNRSQDDDTPRGKHRKRDAQSSNKWKNYDKFSDSGKTGNKVYNKNPNGNDQNKSSRSSGPQ</sequence>
<evidence type="ECO:0000313" key="2">
    <source>
        <dbReference type="EMBL" id="CCK71590.1"/>
    </source>
</evidence>
<evidence type="ECO:0000256" key="1">
    <source>
        <dbReference type="SAM" id="MobiDB-lite"/>
    </source>
</evidence>
<protein>
    <submittedName>
        <fullName evidence="2">Uncharacterized protein</fullName>
    </submittedName>
</protein>
<dbReference type="HOGENOM" id="CLU_1415368_0_0_1"/>
<organism evidence="2 3">
    <name type="scientific">Huiozyma naganishii (strain ATCC MYA-139 / BCRC 22969 / CBS 8797 / KCTC 17520 / NBRC 10181 / NCYC 3082 / Yp74L-3)</name>
    <name type="common">Yeast</name>
    <name type="synonym">Kazachstania naganishii</name>
    <dbReference type="NCBI Taxonomy" id="1071383"/>
    <lineage>
        <taxon>Eukaryota</taxon>
        <taxon>Fungi</taxon>
        <taxon>Dikarya</taxon>
        <taxon>Ascomycota</taxon>
        <taxon>Saccharomycotina</taxon>
        <taxon>Saccharomycetes</taxon>
        <taxon>Saccharomycetales</taxon>
        <taxon>Saccharomycetaceae</taxon>
        <taxon>Huiozyma</taxon>
    </lineage>
</organism>
<dbReference type="EMBL" id="HE978321">
    <property type="protein sequence ID" value="CCK71590.1"/>
    <property type="molecule type" value="Genomic_DNA"/>
</dbReference>
<dbReference type="GeneID" id="34527322"/>
<keyword evidence="3" id="KW-1185">Reference proteome</keyword>
<evidence type="ECO:0000313" key="3">
    <source>
        <dbReference type="Proteomes" id="UP000006310"/>
    </source>
</evidence>
<reference evidence="3" key="2">
    <citation type="submission" date="2012-08" db="EMBL/GenBank/DDBJ databases">
        <title>Genome sequence of Kazachstania naganishii.</title>
        <authorList>
            <person name="Gordon J.L."/>
            <person name="Armisen D."/>
            <person name="Proux-Wera E."/>
            <person name="OhEigeartaigh S.S."/>
            <person name="Byrne K.P."/>
            <person name="Wolfe K.H."/>
        </authorList>
    </citation>
    <scope>NUCLEOTIDE SEQUENCE [LARGE SCALE GENOMIC DNA]</scope>
    <source>
        <strain evidence="3">ATCC MYA-139 / BCRC 22969 / CBS 8797 / CCRC 22969 / KCTC 17520 / NBRC 10181 / NCYC 3082</strain>
    </source>
</reference>
<accession>J7R9Q2</accession>
<reference evidence="2 3" key="1">
    <citation type="journal article" date="2011" name="Proc. Natl. Acad. Sci. U.S.A.">
        <title>Evolutionary erosion of yeast sex chromosomes by mating-type switching accidents.</title>
        <authorList>
            <person name="Gordon J.L."/>
            <person name="Armisen D."/>
            <person name="Proux-Wera E."/>
            <person name="Oheigeartaigh S.S."/>
            <person name="Byrne K.P."/>
            <person name="Wolfe K.H."/>
        </authorList>
    </citation>
    <scope>NUCLEOTIDE SEQUENCE [LARGE SCALE GENOMIC DNA]</scope>
    <source>
        <strain evidence="3">ATCC MYA-139 / BCRC 22969 / CBS 8797 / CCRC 22969 / KCTC 17520 / NBRC 10181 / NCYC 3082</strain>
    </source>
</reference>
<dbReference type="RefSeq" id="XP_022465835.1">
    <property type="nucleotide sequence ID" value="XM_022609438.1"/>
</dbReference>
<gene>
    <name evidence="2" type="primary">KNAG0H01750</name>
    <name evidence="2" type="ordered locus">KNAG_0H01750</name>
</gene>
<feature type="region of interest" description="Disordered" evidence="1">
    <location>
        <begin position="125"/>
        <end position="192"/>
    </location>
</feature>
<name>J7R9Q2_HUIN7</name>
<feature type="compositionally biased region" description="Polar residues" evidence="1">
    <location>
        <begin position="165"/>
        <end position="192"/>
    </location>
</feature>
<dbReference type="AlphaFoldDB" id="J7R9Q2"/>
<dbReference type="KEGG" id="kng:KNAG_0H01750"/>
<feature type="compositionally biased region" description="Basic and acidic residues" evidence="1">
    <location>
        <begin position="125"/>
        <end position="142"/>
    </location>
</feature>